<dbReference type="EMBL" id="BCMG01000002">
    <property type="protein sequence ID" value="GAX00379.1"/>
    <property type="molecule type" value="Genomic_DNA"/>
</dbReference>
<protein>
    <submittedName>
        <fullName evidence="2">Glycosyl transferase</fullName>
    </submittedName>
</protein>
<proteinExistence type="predicted"/>
<dbReference type="InterPro" id="IPR029044">
    <property type="entry name" value="Nucleotide-diphossugar_trans"/>
</dbReference>
<evidence type="ECO:0000313" key="2">
    <source>
        <dbReference type="EMBL" id="GAX00379.1"/>
    </source>
</evidence>
<accession>A0A1Z5IFE8</accession>
<keyword evidence="2" id="KW-0808">Transferase</keyword>
<evidence type="ECO:0000313" key="3">
    <source>
        <dbReference type="Proteomes" id="UP000198402"/>
    </source>
</evidence>
<comment type="caution">
    <text evidence="2">The sequence shown here is derived from an EMBL/GenBank/DDBJ whole genome shotgun (WGS) entry which is preliminary data.</text>
</comment>
<dbReference type="OrthoDB" id="2276230at2"/>
<dbReference type="Proteomes" id="UP000198402">
    <property type="component" value="Unassembled WGS sequence"/>
</dbReference>
<keyword evidence="3" id="KW-1185">Reference proteome</keyword>
<name>A0A1Z5IFE8_9LACO</name>
<reference evidence="2 3" key="1">
    <citation type="submission" date="2015-11" db="EMBL/GenBank/DDBJ databases">
        <title>Draft genome sequences of new species of the genus Lactobacillus isolated from orchardgrass silage.</title>
        <authorList>
            <person name="Tohno M."/>
            <person name="Tanizawa Y."/>
            <person name="Arita M."/>
        </authorList>
    </citation>
    <scope>NUCLEOTIDE SEQUENCE [LARGE SCALE GENOMIC DNA]</scope>
    <source>
        <strain evidence="2 3">IWT126</strain>
    </source>
</reference>
<dbReference type="Pfam" id="PF00535">
    <property type="entry name" value="Glycos_transf_2"/>
    <property type="match status" value="1"/>
</dbReference>
<dbReference type="STRING" id="1302250.GCA_001313225_01555"/>
<dbReference type="InterPro" id="IPR001173">
    <property type="entry name" value="Glyco_trans_2-like"/>
</dbReference>
<dbReference type="Gene3D" id="3.90.550.10">
    <property type="entry name" value="Spore Coat Polysaccharide Biosynthesis Protein SpsA, Chain A"/>
    <property type="match status" value="1"/>
</dbReference>
<dbReference type="SUPFAM" id="SSF53448">
    <property type="entry name" value="Nucleotide-diphospho-sugar transferases"/>
    <property type="match status" value="1"/>
</dbReference>
<evidence type="ECO:0000259" key="1">
    <source>
        <dbReference type="Pfam" id="PF00535"/>
    </source>
</evidence>
<gene>
    <name evidence="2" type="ORF">IWT126_00393</name>
</gene>
<dbReference type="CDD" id="cd00761">
    <property type="entry name" value="Glyco_tranf_GTA_type"/>
    <property type="match status" value="1"/>
</dbReference>
<dbReference type="GO" id="GO:0016740">
    <property type="term" value="F:transferase activity"/>
    <property type="evidence" value="ECO:0007669"/>
    <property type="project" value="UniProtKB-KW"/>
</dbReference>
<organism evidence="2 3">
    <name type="scientific">Secundilactobacillus silagei JCM 19001</name>
    <dbReference type="NCBI Taxonomy" id="1302250"/>
    <lineage>
        <taxon>Bacteria</taxon>
        <taxon>Bacillati</taxon>
        <taxon>Bacillota</taxon>
        <taxon>Bacilli</taxon>
        <taxon>Lactobacillales</taxon>
        <taxon>Lactobacillaceae</taxon>
        <taxon>Secundilactobacillus</taxon>
    </lineage>
</organism>
<dbReference type="AlphaFoldDB" id="A0A1Z5IFE8"/>
<sequence length="325" mass="37387">MTKRISIIIVVNSAREDDLVIPLSSINNQLGIDFRDVEVILVDNGQYRLRDVEQFQLFKNLNIRYENPDTVLSWEEAFEHGVQCATGEYVMFMGPSGLLNQTSVIQSFSSTADQNPNAEVLTGLILEQDIAKDRTTQFKVGNNYLTACGRWFSRTFLNQYGLHWRAVGKYSDELYSRLVNTVATNDVNVNEISYARFMSRDIRSDVLAPVSQIASTERITMLRQFLETIKRIDPQAYSDEFAKICVRYYTRRKEIANSDRALVDQSFYLLVVQNASAWPNVQLFVNHIKLNDQSVNAPWVKEQQLFDQYIQSLDKVANTSQFTQN</sequence>
<feature type="domain" description="Glycosyltransferase 2-like" evidence="1">
    <location>
        <begin position="7"/>
        <end position="93"/>
    </location>
</feature>
<dbReference type="RefSeq" id="WP_054654822.1">
    <property type="nucleotide sequence ID" value="NZ_BBFL01000006.1"/>
</dbReference>